<keyword evidence="4" id="KW-1185">Reference proteome</keyword>
<accession>A0A2D3VP49</accession>
<proteinExistence type="predicted"/>
<feature type="region of interest" description="Disordered" evidence="1">
    <location>
        <begin position="116"/>
        <end position="196"/>
    </location>
</feature>
<dbReference type="GeneID" id="35604423"/>
<keyword evidence="2" id="KW-0732">Signal</keyword>
<dbReference type="OrthoDB" id="5427833at2759"/>
<reference evidence="3 4" key="1">
    <citation type="submission" date="2016-03" db="EMBL/GenBank/DDBJ databases">
        <authorList>
            <person name="Ploux O."/>
        </authorList>
    </citation>
    <scope>NUCLEOTIDE SEQUENCE [LARGE SCALE GENOMIC DNA]</scope>
    <source>
        <strain evidence="3 4">URUG2</strain>
    </source>
</reference>
<evidence type="ECO:0000256" key="1">
    <source>
        <dbReference type="SAM" id="MobiDB-lite"/>
    </source>
</evidence>
<evidence type="ECO:0000313" key="4">
    <source>
        <dbReference type="Proteomes" id="UP000225277"/>
    </source>
</evidence>
<evidence type="ECO:0008006" key="5">
    <source>
        <dbReference type="Google" id="ProtNLM"/>
    </source>
</evidence>
<dbReference type="EMBL" id="FJUY01000017">
    <property type="protein sequence ID" value="CZT23638.1"/>
    <property type="molecule type" value="Genomic_DNA"/>
</dbReference>
<name>A0A2D3VP49_9PEZI</name>
<gene>
    <name evidence="3" type="ORF">RCC_09352</name>
</gene>
<dbReference type="Proteomes" id="UP000225277">
    <property type="component" value="Unassembled WGS sequence"/>
</dbReference>
<evidence type="ECO:0000313" key="3">
    <source>
        <dbReference type="EMBL" id="CZT23638.1"/>
    </source>
</evidence>
<evidence type="ECO:0000256" key="2">
    <source>
        <dbReference type="SAM" id="SignalP"/>
    </source>
</evidence>
<dbReference type="AlphaFoldDB" id="A0A2D3VP49"/>
<feature type="chain" id="PRO_5013918150" description="Extracellular membrane protein CFEM domain-containing protein" evidence="2">
    <location>
        <begin position="20"/>
        <end position="223"/>
    </location>
</feature>
<dbReference type="RefSeq" id="XP_023630362.1">
    <property type="nucleotide sequence ID" value="XM_023774594.1"/>
</dbReference>
<feature type="compositionally biased region" description="Low complexity" evidence="1">
    <location>
        <begin position="116"/>
        <end position="179"/>
    </location>
</feature>
<protein>
    <recommendedName>
        <fullName evidence="5">Extracellular membrane protein CFEM domain-containing protein</fullName>
    </recommendedName>
</protein>
<sequence length="223" mass="22229">MRSFVSAAAVIALPITAMASTLNDWSPRIANLSSGCKVVYTSDISGCSEKDFGKTASCSAACLKGLQEVATKVKAACADEDFGSDPEAGNILLYFLAGNGPRSVCPNNNIAQASVSSSASTTSTQSDTSTATSTGPDASTTSTAGSNSTETLTSTSSASPTTTTFVLDGTSTISSATSTPIDSQNSKSGGGSPFDDVPSDGAAWTIPCAMTILAALFVGAGLQ</sequence>
<organism evidence="3 4">
    <name type="scientific">Ramularia collo-cygni</name>
    <dbReference type="NCBI Taxonomy" id="112498"/>
    <lineage>
        <taxon>Eukaryota</taxon>
        <taxon>Fungi</taxon>
        <taxon>Dikarya</taxon>
        <taxon>Ascomycota</taxon>
        <taxon>Pezizomycotina</taxon>
        <taxon>Dothideomycetes</taxon>
        <taxon>Dothideomycetidae</taxon>
        <taxon>Mycosphaerellales</taxon>
        <taxon>Mycosphaerellaceae</taxon>
        <taxon>Ramularia</taxon>
    </lineage>
</organism>
<feature type="signal peptide" evidence="2">
    <location>
        <begin position="1"/>
        <end position="19"/>
    </location>
</feature>